<dbReference type="KEGG" id="cci:CC1G_13001"/>
<dbReference type="InParanoid" id="A8P6W6"/>
<evidence type="ECO:0000256" key="1">
    <source>
        <dbReference type="SAM" id="MobiDB-lite"/>
    </source>
</evidence>
<gene>
    <name evidence="2" type="ORF">CC1G_13001</name>
</gene>
<evidence type="ECO:0000313" key="3">
    <source>
        <dbReference type="Proteomes" id="UP000001861"/>
    </source>
</evidence>
<proteinExistence type="predicted"/>
<keyword evidence="3" id="KW-1185">Reference proteome</keyword>
<organism evidence="2 3">
    <name type="scientific">Coprinopsis cinerea (strain Okayama-7 / 130 / ATCC MYA-4618 / FGSC 9003)</name>
    <name type="common">Inky cap fungus</name>
    <name type="synonym">Hormographiella aspergillata</name>
    <dbReference type="NCBI Taxonomy" id="240176"/>
    <lineage>
        <taxon>Eukaryota</taxon>
        <taxon>Fungi</taxon>
        <taxon>Dikarya</taxon>
        <taxon>Basidiomycota</taxon>
        <taxon>Agaricomycotina</taxon>
        <taxon>Agaricomycetes</taxon>
        <taxon>Agaricomycetidae</taxon>
        <taxon>Agaricales</taxon>
        <taxon>Agaricineae</taxon>
        <taxon>Psathyrellaceae</taxon>
        <taxon>Coprinopsis</taxon>
    </lineage>
</organism>
<dbReference type="HOGENOM" id="CLU_1610676_0_0_1"/>
<dbReference type="VEuPathDB" id="FungiDB:CC1G_13001"/>
<sequence length="165" mass="18513">MAGLEVGRRLRPLRTPDPEISVATSAQRRLFTLRPQGHRFWTGLHFRTFRNEVGSVSKRRSRAAFRSSVRCANVDPEADSSRLPMTTRPPFTLTNTVATFDSFQLNRRRRVIGEPHDDRPLFGISGFSNPCITPSPVKDVNRHASSARPVPQSESLKSARAMSEA</sequence>
<comment type="caution">
    <text evidence="2">The sequence shown here is derived from an EMBL/GenBank/DDBJ whole genome shotgun (WGS) entry which is preliminary data.</text>
</comment>
<dbReference type="AlphaFoldDB" id="A8P6W6"/>
<dbReference type="RefSeq" id="XP_001839243.2">
    <property type="nucleotide sequence ID" value="XM_001839191.2"/>
</dbReference>
<accession>A8P6W6</accession>
<protein>
    <submittedName>
        <fullName evidence="2">Uncharacterized protein</fullName>
    </submittedName>
</protein>
<reference evidence="2 3" key="1">
    <citation type="journal article" date="2010" name="Proc. Natl. Acad. Sci. U.S.A.">
        <title>Insights into evolution of multicellular fungi from the assembled chromosomes of the mushroom Coprinopsis cinerea (Coprinus cinereus).</title>
        <authorList>
            <person name="Stajich J.E."/>
            <person name="Wilke S.K."/>
            <person name="Ahren D."/>
            <person name="Au C.H."/>
            <person name="Birren B.W."/>
            <person name="Borodovsky M."/>
            <person name="Burns C."/>
            <person name="Canback B."/>
            <person name="Casselton L.A."/>
            <person name="Cheng C.K."/>
            <person name="Deng J."/>
            <person name="Dietrich F.S."/>
            <person name="Fargo D.C."/>
            <person name="Farman M.L."/>
            <person name="Gathman A.C."/>
            <person name="Goldberg J."/>
            <person name="Guigo R."/>
            <person name="Hoegger P.J."/>
            <person name="Hooker J.B."/>
            <person name="Huggins A."/>
            <person name="James T.Y."/>
            <person name="Kamada T."/>
            <person name="Kilaru S."/>
            <person name="Kodira C."/>
            <person name="Kues U."/>
            <person name="Kupfer D."/>
            <person name="Kwan H.S."/>
            <person name="Lomsadze A."/>
            <person name="Li W."/>
            <person name="Lilly W.W."/>
            <person name="Ma L.J."/>
            <person name="Mackey A.J."/>
            <person name="Manning G."/>
            <person name="Martin F."/>
            <person name="Muraguchi H."/>
            <person name="Natvig D.O."/>
            <person name="Palmerini H."/>
            <person name="Ramesh M.A."/>
            <person name="Rehmeyer C.J."/>
            <person name="Roe B.A."/>
            <person name="Shenoy N."/>
            <person name="Stanke M."/>
            <person name="Ter-Hovhannisyan V."/>
            <person name="Tunlid A."/>
            <person name="Velagapudi R."/>
            <person name="Vision T.J."/>
            <person name="Zeng Q."/>
            <person name="Zolan M.E."/>
            <person name="Pukkila P.J."/>
        </authorList>
    </citation>
    <scope>NUCLEOTIDE SEQUENCE [LARGE SCALE GENOMIC DNA]</scope>
    <source>
        <strain evidence="3">Okayama-7 / 130 / ATCC MYA-4618 / FGSC 9003</strain>
    </source>
</reference>
<feature type="region of interest" description="Disordered" evidence="1">
    <location>
        <begin position="133"/>
        <end position="165"/>
    </location>
</feature>
<name>A8P6W6_COPC7</name>
<dbReference type="GeneID" id="6015853"/>
<dbReference type="Proteomes" id="UP000001861">
    <property type="component" value="Unassembled WGS sequence"/>
</dbReference>
<evidence type="ECO:0000313" key="2">
    <source>
        <dbReference type="EMBL" id="EAU82582.2"/>
    </source>
</evidence>
<dbReference type="EMBL" id="AACS02000005">
    <property type="protein sequence ID" value="EAU82582.2"/>
    <property type="molecule type" value="Genomic_DNA"/>
</dbReference>